<dbReference type="Proteomes" id="UP000297245">
    <property type="component" value="Unassembled WGS sequence"/>
</dbReference>
<dbReference type="EMBL" id="ML179939">
    <property type="protein sequence ID" value="THU80107.1"/>
    <property type="molecule type" value="Genomic_DNA"/>
</dbReference>
<reference evidence="1 3" key="1">
    <citation type="journal article" date="2019" name="Nat. Ecol. Evol.">
        <title>Megaphylogeny resolves global patterns of mushroom evolution.</title>
        <authorList>
            <person name="Varga T."/>
            <person name="Krizsan K."/>
            <person name="Foldi C."/>
            <person name="Dima B."/>
            <person name="Sanchez-Garcia M."/>
            <person name="Sanchez-Ramirez S."/>
            <person name="Szollosi G.J."/>
            <person name="Szarkandi J.G."/>
            <person name="Papp V."/>
            <person name="Albert L."/>
            <person name="Andreopoulos W."/>
            <person name="Angelini C."/>
            <person name="Antonin V."/>
            <person name="Barry K.W."/>
            <person name="Bougher N.L."/>
            <person name="Buchanan P."/>
            <person name="Buyck B."/>
            <person name="Bense V."/>
            <person name="Catcheside P."/>
            <person name="Chovatia M."/>
            <person name="Cooper J."/>
            <person name="Damon W."/>
            <person name="Desjardin D."/>
            <person name="Finy P."/>
            <person name="Geml J."/>
            <person name="Haridas S."/>
            <person name="Hughes K."/>
            <person name="Justo A."/>
            <person name="Karasinski D."/>
            <person name="Kautmanova I."/>
            <person name="Kiss B."/>
            <person name="Kocsube S."/>
            <person name="Kotiranta H."/>
            <person name="LaButti K.M."/>
            <person name="Lechner B.E."/>
            <person name="Liimatainen K."/>
            <person name="Lipzen A."/>
            <person name="Lukacs Z."/>
            <person name="Mihaltcheva S."/>
            <person name="Morgado L.N."/>
            <person name="Niskanen T."/>
            <person name="Noordeloos M.E."/>
            <person name="Ohm R.A."/>
            <person name="Ortiz-Santana B."/>
            <person name="Ovrebo C."/>
            <person name="Racz N."/>
            <person name="Riley R."/>
            <person name="Savchenko A."/>
            <person name="Shiryaev A."/>
            <person name="Soop K."/>
            <person name="Spirin V."/>
            <person name="Szebenyi C."/>
            <person name="Tomsovsky M."/>
            <person name="Tulloss R.E."/>
            <person name="Uehling J."/>
            <person name="Grigoriev I.V."/>
            <person name="Vagvolgyi C."/>
            <person name="Papp T."/>
            <person name="Martin F.M."/>
            <person name="Miettinen O."/>
            <person name="Hibbett D.S."/>
            <person name="Nagy L.G."/>
        </authorList>
    </citation>
    <scope>NUCLEOTIDE SEQUENCE [LARGE SCALE GENOMIC DNA]</scope>
    <source>
        <strain evidence="1 3">CBS 962.96</strain>
    </source>
</reference>
<evidence type="ECO:0000313" key="1">
    <source>
        <dbReference type="EMBL" id="THU79206.1"/>
    </source>
</evidence>
<gene>
    <name evidence="1" type="ORF">K435DRAFT_588028</name>
    <name evidence="2" type="ORF">K435DRAFT_616173</name>
</gene>
<dbReference type="EMBL" id="ML180060">
    <property type="protein sequence ID" value="THU79206.1"/>
    <property type="molecule type" value="Genomic_DNA"/>
</dbReference>
<feature type="non-terminal residue" evidence="1">
    <location>
        <position position="65"/>
    </location>
</feature>
<keyword evidence="3" id="KW-1185">Reference proteome</keyword>
<evidence type="ECO:0008006" key="4">
    <source>
        <dbReference type="Google" id="ProtNLM"/>
    </source>
</evidence>
<proteinExistence type="predicted"/>
<protein>
    <recommendedName>
        <fullName evidence="4">CCHC-type domain-containing protein</fullName>
    </recommendedName>
</protein>
<sequence length="65" mass="7523">CFMCNDPTHVIRDCKFYNDFMDKGWIKRGDQGKIYFKDGVFVPQAGAGEARKDKILEYAKNKGWA</sequence>
<feature type="non-terminal residue" evidence="1">
    <location>
        <position position="1"/>
    </location>
</feature>
<dbReference type="AlphaFoldDB" id="A0A4S8KTM6"/>
<evidence type="ECO:0000313" key="2">
    <source>
        <dbReference type="EMBL" id="THU80107.1"/>
    </source>
</evidence>
<evidence type="ECO:0000313" key="3">
    <source>
        <dbReference type="Proteomes" id="UP000297245"/>
    </source>
</evidence>
<organism evidence="1 3">
    <name type="scientific">Dendrothele bispora (strain CBS 962.96)</name>
    <dbReference type="NCBI Taxonomy" id="1314807"/>
    <lineage>
        <taxon>Eukaryota</taxon>
        <taxon>Fungi</taxon>
        <taxon>Dikarya</taxon>
        <taxon>Basidiomycota</taxon>
        <taxon>Agaricomycotina</taxon>
        <taxon>Agaricomycetes</taxon>
        <taxon>Agaricomycetidae</taxon>
        <taxon>Agaricales</taxon>
        <taxon>Agaricales incertae sedis</taxon>
        <taxon>Dendrothele</taxon>
    </lineage>
</organism>
<accession>A0A4S8KTM6</accession>
<name>A0A4S8KTM6_DENBC</name>